<keyword evidence="1" id="KW-0472">Membrane</keyword>
<comment type="caution">
    <text evidence="2">The sequence shown here is derived from an EMBL/GenBank/DDBJ whole genome shotgun (WGS) entry which is preliminary data.</text>
</comment>
<keyword evidence="1" id="KW-0812">Transmembrane</keyword>
<feature type="transmembrane region" description="Helical" evidence="1">
    <location>
        <begin position="6"/>
        <end position="27"/>
    </location>
</feature>
<dbReference type="Proteomes" id="UP000036356">
    <property type="component" value="Unassembled WGS sequence"/>
</dbReference>
<sequence length="83" mass="9929">MQLDNWLFLFFNLTILLAFSGIVFSLFKSNINVHMLESTTSIERNQFLLRKLILIRFQKYLVIKRMLKQENDDASEQMIKETV</sequence>
<evidence type="ECO:0000313" key="3">
    <source>
        <dbReference type="Proteomes" id="UP000036356"/>
    </source>
</evidence>
<protein>
    <submittedName>
        <fullName evidence="2">Uncharacterized protein</fullName>
    </submittedName>
</protein>
<dbReference type="AlphaFoldDB" id="A0A0J1FPN4"/>
<keyword evidence="3" id="KW-1185">Reference proteome</keyword>
<dbReference type="EMBL" id="LDZY01000011">
    <property type="protein sequence ID" value="KLU64918.1"/>
    <property type="molecule type" value="Genomic_DNA"/>
</dbReference>
<evidence type="ECO:0000313" key="2">
    <source>
        <dbReference type="EMBL" id="KLU64918.1"/>
    </source>
</evidence>
<dbReference type="PATRIC" id="fig|476652.3.peg.3428"/>
<dbReference type="RefSeq" id="WP_047811043.1">
    <property type="nucleotide sequence ID" value="NZ_LDZY01000011.1"/>
</dbReference>
<reference evidence="2 3" key="1">
    <citation type="submission" date="2015-06" db="EMBL/GenBank/DDBJ databases">
        <title>Draft genome of the moderately acidophilic sulfate reducer Candidatus Desulfosporosinus acididurans strain M1.</title>
        <authorList>
            <person name="Poehlein A."/>
            <person name="Petzsch P."/>
            <person name="Johnson B.D."/>
            <person name="Schloemann M."/>
            <person name="Daniel R."/>
            <person name="Muehling M."/>
        </authorList>
    </citation>
    <scope>NUCLEOTIDE SEQUENCE [LARGE SCALE GENOMIC DNA]</scope>
    <source>
        <strain evidence="2 3">M1</strain>
    </source>
</reference>
<evidence type="ECO:0000256" key="1">
    <source>
        <dbReference type="SAM" id="Phobius"/>
    </source>
</evidence>
<keyword evidence="1" id="KW-1133">Transmembrane helix</keyword>
<accession>A0A0J1FPN4</accession>
<name>A0A0J1FPN4_9FIRM</name>
<gene>
    <name evidence="2" type="ORF">DEAC_c32500</name>
</gene>
<organism evidence="2 3">
    <name type="scientific">Desulfosporosinus acididurans</name>
    <dbReference type="NCBI Taxonomy" id="476652"/>
    <lineage>
        <taxon>Bacteria</taxon>
        <taxon>Bacillati</taxon>
        <taxon>Bacillota</taxon>
        <taxon>Clostridia</taxon>
        <taxon>Eubacteriales</taxon>
        <taxon>Desulfitobacteriaceae</taxon>
        <taxon>Desulfosporosinus</taxon>
    </lineage>
</organism>
<proteinExistence type="predicted"/>